<dbReference type="EMBL" id="CAJJDN010000081">
    <property type="protein sequence ID" value="CAD8104194.1"/>
    <property type="molecule type" value="Genomic_DNA"/>
</dbReference>
<comment type="caution">
    <text evidence="1">The sequence shown here is derived from an EMBL/GenBank/DDBJ whole genome shotgun (WGS) entry which is preliminary data.</text>
</comment>
<sequence>MEKSIQYKCYQKHYQQVTSKLHNQQGEAHYSINHLHLKRLVGVVTHEIR</sequence>
<protein>
    <submittedName>
        <fullName evidence="1">Uncharacterized protein</fullName>
    </submittedName>
</protein>
<evidence type="ECO:0000313" key="2">
    <source>
        <dbReference type="Proteomes" id="UP000692954"/>
    </source>
</evidence>
<keyword evidence="2" id="KW-1185">Reference proteome</keyword>
<dbReference type="Proteomes" id="UP000692954">
    <property type="component" value="Unassembled WGS sequence"/>
</dbReference>
<name>A0A8S1PMU5_9CILI</name>
<proteinExistence type="predicted"/>
<dbReference type="AlphaFoldDB" id="A0A8S1PMU5"/>
<evidence type="ECO:0000313" key="1">
    <source>
        <dbReference type="EMBL" id="CAD8104194.1"/>
    </source>
</evidence>
<reference evidence="1" key="1">
    <citation type="submission" date="2021-01" db="EMBL/GenBank/DDBJ databases">
        <authorList>
            <consortium name="Genoscope - CEA"/>
            <person name="William W."/>
        </authorList>
    </citation>
    <scope>NUCLEOTIDE SEQUENCE</scope>
</reference>
<accession>A0A8S1PMU5</accession>
<gene>
    <name evidence="1" type="ORF">PSON_ATCC_30995.1.T0810233</name>
</gene>
<organism evidence="1 2">
    <name type="scientific">Paramecium sonneborni</name>
    <dbReference type="NCBI Taxonomy" id="65129"/>
    <lineage>
        <taxon>Eukaryota</taxon>
        <taxon>Sar</taxon>
        <taxon>Alveolata</taxon>
        <taxon>Ciliophora</taxon>
        <taxon>Intramacronucleata</taxon>
        <taxon>Oligohymenophorea</taxon>
        <taxon>Peniculida</taxon>
        <taxon>Parameciidae</taxon>
        <taxon>Paramecium</taxon>
    </lineage>
</organism>